<evidence type="ECO:0000256" key="4">
    <source>
        <dbReference type="ARBA" id="ARBA00022980"/>
    </source>
</evidence>
<dbReference type="NCBIfam" id="TIGR03625">
    <property type="entry name" value="L3_bact"/>
    <property type="match status" value="1"/>
</dbReference>
<evidence type="ECO:0000256" key="3">
    <source>
        <dbReference type="ARBA" id="ARBA00022884"/>
    </source>
</evidence>
<dbReference type="SUPFAM" id="SSF50447">
    <property type="entry name" value="Translation proteins"/>
    <property type="match status" value="1"/>
</dbReference>
<accession>G8C314</accession>
<dbReference type="Gene3D" id="3.30.160.810">
    <property type="match status" value="1"/>
</dbReference>
<dbReference type="InterPro" id="IPR000597">
    <property type="entry name" value="Ribosomal_uL3"/>
</dbReference>
<proteinExistence type="inferred from homology"/>
<dbReference type="GO" id="GO:0003735">
    <property type="term" value="F:structural constituent of ribosome"/>
    <property type="evidence" value="ECO:0007669"/>
    <property type="project" value="UniProtKB-UniRule"/>
</dbReference>
<dbReference type="HOGENOM" id="CLU_044142_4_1_14"/>
<dbReference type="PANTHER" id="PTHR11229">
    <property type="entry name" value="50S RIBOSOMAL PROTEIN L3"/>
    <property type="match status" value="1"/>
</dbReference>
<dbReference type="GO" id="GO:0022625">
    <property type="term" value="C:cytosolic large ribosomal subunit"/>
    <property type="evidence" value="ECO:0007669"/>
    <property type="project" value="TreeGrafter"/>
</dbReference>
<dbReference type="InterPro" id="IPR019927">
    <property type="entry name" value="Ribosomal_uL3_bac/org-type"/>
</dbReference>
<dbReference type="PATRIC" id="fig|1116213.3.peg.205"/>
<organism evidence="8">
    <name type="scientific">Candidatus Mycoplasma haematominutum 'Birmingham 1'</name>
    <dbReference type="NCBI Taxonomy" id="1116213"/>
    <lineage>
        <taxon>Bacteria</taxon>
        <taxon>Bacillati</taxon>
        <taxon>Mycoplasmatota</taxon>
        <taxon>Mollicutes</taxon>
        <taxon>Mycoplasmataceae</taxon>
        <taxon>Mycoplasma</taxon>
    </lineage>
</organism>
<protein>
    <recommendedName>
        <fullName evidence="6">50S ribosomal protein L3</fullName>
    </recommendedName>
</protein>
<evidence type="ECO:0000256" key="6">
    <source>
        <dbReference type="NCBIfam" id="TIGR03625"/>
    </source>
</evidence>
<gene>
    <name evidence="8" type="primary">rplC</name>
    <name evidence="8" type="ORF">MHM_01940</name>
</gene>
<dbReference type="AlphaFoldDB" id="G8C314"/>
<evidence type="ECO:0000256" key="1">
    <source>
        <dbReference type="ARBA" id="ARBA00006540"/>
    </source>
</evidence>
<dbReference type="RefSeq" id="WP_015511577.1">
    <property type="nucleotide sequence ID" value="NC_021007.1"/>
</dbReference>
<dbReference type="InterPro" id="IPR009000">
    <property type="entry name" value="Transl_B-barrel_sf"/>
</dbReference>
<evidence type="ECO:0000256" key="2">
    <source>
        <dbReference type="ARBA" id="ARBA00022730"/>
    </source>
</evidence>
<sequence length="225" mass="25119">MREVICQKIGMSSVFAQSGEFIPVTFVRPVPTQVLFVKRREKFGYSSIVVGIGEESTPKHISKPVQGQFREGELPLRRKIGELSWDEEKEYKRGDFVKIAELFQVGELIKVQGISRGMGFTGAIKRWNFATSPKTHGSGYPHRYQGSLETGRGGRSAQKVWKGKKMSGRAGAEKCTIQNLKILHIDSEKNMVVLSGSVPGRKKSLVRLKSIHKARPIVPEKLVAL</sequence>
<keyword evidence="3" id="KW-0694">RNA-binding</keyword>
<keyword evidence="4 8" id="KW-0689">Ribosomal protein</keyword>
<dbReference type="EMBL" id="HE613254">
    <property type="protein sequence ID" value="CCE66712.1"/>
    <property type="molecule type" value="Genomic_DNA"/>
</dbReference>
<dbReference type="FunFam" id="2.40.30.10:FF:000004">
    <property type="entry name" value="50S ribosomal protein L3"/>
    <property type="match status" value="1"/>
</dbReference>
<evidence type="ECO:0000256" key="7">
    <source>
        <dbReference type="SAM" id="MobiDB-lite"/>
    </source>
</evidence>
<comment type="similarity">
    <text evidence="1">Belongs to the universal ribosomal protein uL3 family.</text>
</comment>
<dbReference type="Gene3D" id="2.40.30.10">
    <property type="entry name" value="Translation factors"/>
    <property type="match status" value="1"/>
</dbReference>
<keyword evidence="2" id="KW-0699">rRNA-binding</keyword>
<dbReference type="OrthoDB" id="9806135at2"/>
<dbReference type="Pfam" id="PF00297">
    <property type="entry name" value="Ribosomal_L3"/>
    <property type="match status" value="1"/>
</dbReference>
<dbReference type="GO" id="GO:0019843">
    <property type="term" value="F:rRNA binding"/>
    <property type="evidence" value="ECO:0007669"/>
    <property type="project" value="UniProtKB-KW"/>
</dbReference>
<dbReference type="GO" id="GO:0006412">
    <property type="term" value="P:translation"/>
    <property type="evidence" value="ECO:0007669"/>
    <property type="project" value="UniProtKB-UniRule"/>
</dbReference>
<name>G8C314_9MOLU</name>
<dbReference type="KEGG" id="mhb:MHM_01940"/>
<evidence type="ECO:0000313" key="8">
    <source>
        <dbReference type="EMBL" id="CCE66712.1"/>
    </source>
</evidence>
<reference evidence="8" key="2">
    <citation type="submission" date="2011-11" db="EMBL/GenBank/DDBJ databases">
        <authorList>
            <person name="Barker E."/>
        </authorList>
    </citation>
    <scope>NUCLEOTIDE SEQUENCE</scope>
    <source>
        <strain evidence="8">Birmingham 1</strain>
    </source>
</reference>
<evidence type="ECO:0000256" key="5">
    <source>
        <dbReference type="ARBA" id="ARBA00023274"/>
    </source>
</evidence>
<feature type="region of interest" description="Disordered" evidence="7">
    <location>
        <begin position="135"/>
        <end position="156"/>
    </location>
</feature>
<keyword evidence="5" id="KW-0687">Ribonucleoprotein</keyword>
<reference evidence="8" key="1">
    <citation type="submission" date="2011-11" db="EMBL/GenBank/DDBJ databases">
        <title>Complete genome sequence of Candidatus Mycoplasma haemominutum.</title>
        <authorList>
            <person name="Barker E.N."/>
            <person name="Darby A.C."/>
            <person name="Helps C.R."/>
            <person name="Peters I.R."/>
            <person name="Hughes M.A."/>
            <person name="Radford A.D."/>
            <person name="Novacco M."/>
            <person name="Boretti F."/>
            <person name="Hofmann-Lehmann R."/>
            <person name="Tasker S."/>
        </authorList>
    </citation>
    <scope>NUCLEOTIDE SEQUENCE</scope>
    <source>
        <strain evidence="8">Birmingham 1</strain>
    </source>
</reference>
<dbReference type="PANTHER" id="PTHR11229:SF16">
    <property type="entry name" value="LARGE RIBOSOMAL SUBUNIT PROTEIN UL3C"/>
    <property type="match status" value="1"/>
</dbReference>